<keyword evidence="5" id="KW-1185">Reference proteome</keyword>
<dbReference type="SUPFAM" id="SSF49562">
    <property type="entry name" value="C2 domain (Calcium/lipid-binding domain, CaLB)"/>
    <property type="match status" value="1"/>
</dbReference>
<feature type="compositionally biased region" description="Pro residues" evidence="2">
    <location>
        <begin position="275"/>
        <end position="285"/>
    </location>
</feature>
<feature type="region of interest" description="Disordered" evidence="2">
    <location>
        <begin position="179"/>
        <end position="222"/>
    </location>
</feature>
<dbReference type="InterPro" id="IPR035892">
    <property type="entry name" value="C2_domain_sf"/>
</dbReference>
<protein>
    <submittedName>
        <fullName evidence="4">C2D1-like protein</fullName>
    </submittedName>
</protein>
<dbReference type="InterPro" id="IPR000008">
    <property type="entry name" value="C2_dom"/>
</dbReference>
<name>A0ABY7FKM0_MYAAR</name>
<dbReference type="PANTHER" id="PTHR13076:SF9">
    <property type="entry name" value="COILED-COIL AND C2 DOMAIN-CONTAINING PROTEIN 1-LIKE"/>
    <property type="match status" value="1"/>
</dbReference>
<evidence type="ECO:0000313" key="5">
    <source>
        <dbReference type="Proteomes" id="UP001164746"/>
    </source>
</evidence>
<evidence type="ECO:0000313" key="4">
    <source>
        <dbReference type="EMBL" id="WAR22687.1"/>
    </source>
</evidence>
<feature type="domain" description="C2" evidence="3">
    <location>
        <begin position="512"/>
        <end position="645"/>
    </location>
</feature>
<dbReference type="Pfam" id="PF21528">
    <property type="entry name" value="CC2D1A-B_DM14"/>
    <property type="match status" value="2"/>
</dbReference>
<feature type="region of interest" description="Disordered" evidence="2">
    <location>
        <begin position="231"/>
        <end position="250"/>
    </location>
</feature>
<proteinExistence type="inferred from homology"/>
<evidence type="ECO:0000259" key="3">
    <source>
        <dbReference type="PROSITE" id="PS50004"/>
    </source>
</evidence>
<dbReference type="PANTHER" id="PTHR13076">
    <property type="entry name" value="COILED-COIL AND C2 DOMAIN-CONTAINING PROTEIN 1-LIKE"/>
    <property type="match status" value="1"/>
</dbReference>
<feature type="compositionally biased region" description="Low complexity" evidence="2">
    <location>
        <begin position="312"/>
        <end position="336"/>
    </location>
</feature>
<dbReference type="Proteomes" id="UP001164746">
    <property type="component" value="Chromosome 13"/>
</dbReference>
<accession>A0ABY7FKM0</accession>
<gene>
    <name evidence="4" type="ORF">MAR_036356</name>
</gene>
<dbReference type="Pfam" id="PF00168">
    <property type="entry name" value="C2"/>
    <property type="match status" value="1"/>
</dbReference>
<evidence type="ECO:0000256" key="2">
    <source>
        <dbReference type="SAM" id="MobiDB-lite"/>
    </source>
</evidence>
<dbReference type="Gene3D" id="2.60.40.150">
    <property type="entry name" value="C2 domain"/>
    <property type="match status" value="1"/>
</dbReference>
<feature type="compositionally biased region" description="Basic and acidic residues" evidence="2">
    <location>
        <begin position="231"/>
        <end position="242"/>
    </location>
</feature>
<dbReference type="EMBL" id="CP111024">
    <property type="protein sequence ID" value="WAR22687.1"/>
    <property type="molecule type" value="Genomic_DNA"/>
</dbReference>
<dbReference type="InterPro" id="IPR006608">
    <property type="entry name" value="CC2D1A/B_DM14"/>
</dbReference>
<dbReference type="SMART" id="SM00239">
    <property type="entry name" value="C2"/>
    <property type="match status" value="1"/>
</dbReference>
<dbReference type="InterPro" id="IPR037772">
    <property type="entry name" value="C2_Freud"/>
</dbReference>
<dbReference type="PROSITE" id="PS50004">
    <property type="entry name" value="C2"/>
    <property type="match status" value="1"/>
</dbReference>
<sequence length="821" mass="91390">MHTENANRSRASSLTLLLIDRSRMSRLLYSFLSRNTSSSRITHKLLQKMYAIKRRSEFSRDFFISNTSVTAVDSMSVILTRLYVFLQYDFLSGQLQKWSTVSITKNVSIDKSKTSTDKAGSDSLNIFHRFIEVLPAARGQEVKGQPPELKVTSELLGTHVSAFEDVVKRSEIMTGPSMAAESLQRGGEDPNAAPTAIPPPPSEDEERSIFKAPDPPKSTMDALSQRLDKYKTAEQQAKEEGNGSKARRMGRITKQYQEAIRDFKNGKPVDFDELPTPPGFAPIPVGPAAQPRPALSADPKPVPTPGVSSLNPPAGRGQGSAPQPGQRSPQPQRSPAVSPGKRPSHPSDQSQKVLKRGASLRADQQAHFLRERMQEYKNGAINAKKKGDIALAKQYLRMAKGFEPMIEASESGLPVDLTQVPPSLEGEDDNPSFVMVSREDCELSGDRDQVFEKIEQDLIAQIRTCQANNTHFSKLGDVISATKFQKMESGLQKDLEALKNALRHKDPVPKFHYENRTFSMVQCNTDLGDNDIEMTVVRGVQYNPPDGYSEKNLDTYVKYEFPFPTDDPQTGHTETVKSSLNPEYQEPVKMTMNRKSRALVRVIERKTIKLEIFYKRGFLKSDKLLGTVNVKLLPLETQCTLHDSYDLCDGRKTLGGKLEVKVRIRDPFKSKQVEEVKEKWLVIDQFIKTLDAPSARGAGSEKNTQAAGSTCMEVLKFEKQQLDKQVSSLRDSLSATQLATLDGKCKLLQQKIDVTAGRLKAGGVAAWKEYVGQVDAEIAAYTEEGRQFAQHGDMQKAQLMLTKKKLAVKEVSAIRTKIPNI</sequence>
<reference evidence="4" key="1">
    <citation type="submission" date="2022-11" db="EMBL/GenBank/DDBJ databases">
        <title>Centuries of genome instability and evolution in soft-shell clam transmissible cancer (bioRxiv).</title>
        <authorList>
            <person name="Hart S.F.M."/>
            <person name="Yonemitsu M.A."/>
            <person name="Giersch R.M."/>
            <person name="Beal B.F."/>
            <person name="Arriagada G."/>
            <person name="Davis B.W."/>
            <person name="Ostrander E.A."/>
            <person name="Goff S.P."/>
            <person name="Metzger M.J."/>
        </authorList>
    </citation>
    <scope>NUCLEOTIDE SEQUENCE</scope>
    <source>
        <strain evidence="4">MELC-2E11</strain>
        <tissue evidence="4">Siphon/mantle</tissue>
    </source>
</reference>
<comment type="similarity">
    <text evidence="1">Belongs to the CC2D1 family.</text>
</comment>
<dbReference type="SMART" id="SM00685">
    <property type="entry name" value="DM14"/>
    <property type="match status" value="2"/>
</dbReference>
<dbReference type="InterPro" id="IPR039725">
    <property type="entry name" value="CC2D1A/B"/>
</dbReference>
<feature type="region of interest" description="Disordered" evidence="2">
    <location>
        <begin position="263"/>
        <end position="359"/>
    </location>
</feature>
<organism evidence="4 5">
    <name type="scientific">Mya arenaria</name>
    <name type="common">Soft-shell clam</name>
    <dbReference type="NCBI Taxonomy" id="6604"/>
    <lineage>
        <taxon>Eukaryota</taxon>
        <taxon>Metazoa</taxon>
        <taxon>Spiralia</taxon>
        <taxon>Lophotrochozoa</taxon>
        <taxon>Mollusca</taxon>
        <taxon>Bivalvia</taxon>
        <taxon>Autobranchia</taxon>
        <taxon>Heteroconchia</taxon>
        <taxon>Euheterodonta</taxon>
        <taxon>Imparidentia</taxon>
        <taxon>Neoheterodontei</taxon>
        <taxon>Myida</taxon>
        <taxon>Myoidea</taxon>
        <taxon>Myidae</taxon>
        <taxon>Mya</taxon>
    </lineage>
</organism>
<evidence type="ECO:0000256" key="1">
    <source>
        <dbReference type="ARBA" id="ARBA00010672"/>
    </source>
</evidence>
<dbReference type="CDD" id="cd08690">
    <property type="entry name" value="C2_Freud-1"/>
    <property type="match status" value="1"/>
</dbReference>